<comment type="similarity">
    <text evidence="1 3">Belongs to the UreD family.</text>
</comment>
<dbReference type="PANTHER" id="PTHR33643">
    <property type="entry name" value="UREASE ACCESSORY PROTEIN D"/>
    <property type="match status" value="1"/>
</dbReference>
<evidence type="ECO:0000256" key="2">
    <source>
        <dbReference type="ARBA" id="ARBA00023186"/>
    </source>
</evidence>
<dbReference type="OrthoDB" id="9798842at2"/>
<name>A0A4U7MXS6_9RHOB</name>
<reference evidence="4 5" key="1">
    <citation type="submission" date="2019-04" db="EMBL/GenBank/DDBJ databases">
        <title>Genome sequence of Pelagicola litoralis CL-ES2.</title>
        <authorList>
            <person name="Cao J."/>
        </authorList>
    </citation>
    <scope>NUCLEOTIDE SEQUENCE [LARGE SCALE GENOMIC DNA]</scope>
    <source>
        <strain evidence="4 5">CL-ES2</strain>
    </source>
</reference>
<keyword evidence="3" id="KW-0963">Cytoplasm</keyword>
<dbReference type="AlphaFoldDB" id="A0A4U7MXS6"/>
<dbReference type="PANTHER" id="PTHR33643:SF1">
    <property type="entry name" value="UREASE ACCESSORY PROTEIN D"/>
    <property type="match status" value="1"/>
</dbReference>
<keyword evidence="5" id="KW-1185">Reference proteome</keyword>
<comment type="subcellular location">
    <subcellularLocation>
        <location evidence="3">Cytoplasm</location>
    </subcellularLocation>
</comment>
<gene>
    <name evidence="3" type="primary">ureD</name>
    <name evidence="4" type="ORF">FAP39_15550</name>
</gene>
<dbReference type="HAMAP" id="MF_01384">
    <property type="entry name" value="UreD"/>
    <property type="match status" value="1"/>
</dbReference>
<evidence type="ECO:0000256" key="3">
    <source>
        <dbReference type="HAMAP-Rule" id="MF_01384"/>
    </source>
</evidence>
<comment type="function">
    <text evidence="3">Required for maturation of urease via the functional incorporation of the urease nickel metallocenter.</text>
</comment>
<dbReference type="Proteomes" id="UP000306575">
    <property type="component" value="Unassembled WGS sequence"/>
</dbReference>
<keyword evidence="2 3" id="KW-0143">Chaperone</keyword>
<evidence type="ECO:0000256" key="1">
    <source>
        <dbReference type="ARBA" id="ARBA00007177"/>
    </source>
</evidence>
<dbReference type="Pfam" id="PF01774">
    <property type="entry name" value="UreD"/>
    <property type="match status" value="1"/>
</dbReference>
<protein>
    <recommendedName>
        <fullName evidence="3">Urease accessory protein UreD</fullName>
    </recommendedName>
</protein>
<dbReference type="GO" id="GO:0005737">
    <property type="term" value="C:cytoplasm"/>
    <property type="evidence" value="ECO:0007669"/>
    <property type="project" value="UniProtKB-SubCell"/>
</dbReference>
<organism evidence="4 5">
    <name type="scientific">Shimia litoralis</name>
    <dbReference type="NCBI Taxonomy" id="420403"/>
    <lineage>
        <taxon>Bacteria</taxon>
        <taxon>Pseudomonadati</taxon>
        <taxon>Pseudomonadota</taxon>
        <taxon>Alphaproteobacteria</taxon>
        <taxon>Rhodobacterales</taxon>
        <taxon>Roseobacteraceae</taxon>
    </lineage>
</organism>
<proteinExistence type="inferred from homology"/>
<keyword evidence="3" id="KW-0996">Nickel insertion</keyword>
<dbReference type="InterPro" id="IPR002669">
    <property type="entry name" value="UreD"/>
</dbReference>
<comment type="caution">
    <text evidence="4">The sequence shown here is derived from an EMBL/GenBank/DDBJ whole genome shotgun (WGS) entry which is preliminary data.</text>
</comment>
<accession>A0A4U7MXS6</accession>
<dbReference type="EMBL" id="SULI01000029">
    <property type="protein sequence ID" value="TKZ17094.1"/>
    <property type="molecule type" value="Genomic_DNA"/>
</dbReference>
<evidence type="ECO:0000313" key="5">
    <source>
        <dbReference type="Proteomes" id="UP000306575"/>
    </source>
</evidence>
<sequence length="257" mass="27710">MRLSTKRVGDRTMLDRCHQSGSFKCLFPNTYGPSLDAVLLNTAGGITGGDRFDFSGHAAANTVLTLTTQACERAYKAQPAETGTVRNRLQIGSRGRVNWLPQETILFNGSAISRQMTVEMQPDASLLMVEPLVFGRSAMGEKLTDIQFNDRIDIRRAGQPLLLDAMALTGDAQAHLAKPFVANGAGAMALIVLVAANAETHMSALQQILPTTGGASLIADDILVIRLLSDDSFTLRQTLLPVLQLLNGAALPRCWMM</sequence>
<evidence type="ECO:0000313" key="4">
    <source>
        <dbReference type="EMBL" id="TKZ17094.1"/>
    </source>
</evidence>
<dbReference type="GO" id="GO:0016151">
    <property type="term" value="F:nickel cation binding"/>
    <property type="evidence" value="ECO:0007669"/>
    <property type="project" value="UniProtKB-UniRule"/>
</dbReference>
<comment type="subunit">
    <text evidence="3">UreD, UreF and UreG form a complex that acts as a GTP-hydrolysis-dependent molecular chaperone, activating the urease apoprotein by helping to assemble the nickel containing metallocenter of UreC. The UreE protein probably delivers the nickel.</text>
</comment>